<sequence>MWASIGVEIATPDSSSTFEASLHDFTVGDSIQFEAATLPTLTIVFEPPKVPNRKPGTSSDQGKVYSGSNDGSILDQIR</sequence>
<comment type="caution">
    <text evidence="2">The sequence shown here is derived from an EMBL/GenBank/DDBJ whole genome shotgun (WGS) entry which is preliminary data.</text>
</comment>
<evidence type="ECO:0000256" key="1">
    <source>
        <dbReference type="SAM" id="MobiDB-lite"/>
    </source>
</evidence>
<dbReference type="AlphaFoldDB" id="A0A8J2NQE9"/>
<name>A0A8J2NQE9_9HEXA</name>
<keyword evidence="3" id="KW-1185">Reference proteome</keyword>
<gene>
    <name evidence="2" type="ORF">AFUS01_LOCUS507</name>
</gene>
<reference evidence="2" key="1">
    <citation type="submission" date="2021-06" db="EMBL/GenBank/DDBJ databases">
        <authorList>
            <person name="Hodson N. C."/>
            <person name="Mongue J. A."/>
            <person name="Jaron S. K."/>
        </authorList>
    </citation>
    <scope>NUCLEOTIDE SEQUENCE</scope>
</reference>
<protein>
    <submittedName>
        <fullName evidence="2">Uncharacterized protein</fullName>
    </submittedName>
</protein>
<feature type="region of interest" description="Disordered" evidence="1">
    <location>
        <begin position="48"/>
        <end position="78"/>
    </location>
</feature>
<proteinExistence type="predicted"/>
<evidence type="ECO:0000313" key="3">
    <source>
        <dbReference type="Proteomes" id="UP000708208"/>
    </source>
</evidence>
<organism evidence="2 3">
    <name type="scientific">Allacma fusca</name>
    <dbReference type="NCBI Taxonomy" id="39272"/>
    <lineage>
        <taxon>Eukaryota</taxon>
        <taxon>Metazoa</taxon>
        <taxon>Ecdysozoa</taxon>
        <taxon>Arthropoda</taxon>
        <taxon>Hexapoda</taxon>
        <taxon>Collembola</taxon>
        <taxon>Symphypleona</taxon>
        <taxon>Sminthuridae</taxon>
        <taxon>Allacma</taxon>
    </lineage>
</organism>
<feature type="compositionally biased region" description="Polar residues" evidence="1">
    <location>
        <begin position="55"/>
        <end position="71"/>
    </location>
</feature>
<dbReference type="EMBL" id="CAJVCH010002414">
    <property type="protein sequence ID" value="CAG7644227.1"/>
    <property type="molecule type" value="Genomic_DNA"/>
</dbReference>
<accession>A0A8J2NQE9</accession>
<evidence type="ECO:0000313" key="2">
    <source>
        <dbReference type="EMBL" id="CAG7644227.1"/>
    </source>
</evidence>
<dbReference type="Proteomes" id="UP000708208">
    <property type="component" value="Unassembled WGS sequence"/>
</dbReference>